<accession>A0A3S5GXY3</accession>
<dbReference type="Pfam" id="PF14028">
    <property type="entry name" value="Lant_dehydr_C"/>
    <property type="match status" value="1"/>
</dbReference>
<reference evidence="3" key="1">
    <citation type="journal article" date="2018" name="J. Ind. Microbiol. Biotechnol.">
        <title>Genome mining reveals uncommon alkylpyrones as type III PKS products from myxobacteria.</title>
        <authorList>
            <person name="Hug J.J."/>
            <person name="Panter F."/>
            <person name="Krug D."/>
            <person name="Muller R."/>
        </authorList>
    </citation>
    <scope>NUCLEOTIDE SEQUENCE</scope>
    <source>
        <strain evidence="3">MSr4204</strain>
    </source>
</reference>
<evidence type="ECO:0000313" key="3">
    <source>
        <dbReference type="EMBL" id="AYM54070.1"/>
    </source>
</evidence>
<dbReference type="EMBL" id="MH908916">
    <property type="protein sequence ID" value="AYM54070.1"/>
    <property type="molecule type" value="Genomic_DNA"/>
</dbReference>
<proteinExistence type="predicted"/>
<dbReference type="NCBIfam" id="TIGR03891">
    <property type="entry name" value="thiopep_ocin"/>
    <property type="match status" value="1"/>
</dbReference>
<organism evidence="3">
    <name type="scientific">Byssovorax cruenta</name>
    <dbReference type="NCBI Taxonomy" id="293647"/>
    <lineage>
        <taxon>Bacteria</taxon>
        <taxon>Pseudomonadati</taxon>
        <taxon>Myxococcota</taxon>
        <taxon>Polyangia</taxon>
        <taxon>Polyangiales</taxon>
        <taxon>Polyangiaceae</taxon>
        <taxon>Byssovorax</taxon>
    </lineage>
</organism>
<dbReference type="Pfam" id="PF04738">
    <property type="entry name" value="Lant_dehydr_N"/>
    <property type="match status" value="1"/>
</dbReference>
<protein>
    <submittedName>
        <fullName evidence="3">Lantibiotic dehydratase domain protein</fullName>
    </submittedName>
</protein>
<feature type="domain" description="Lantibiotic dehydratase N-terminal" evidence="1">
    <location>
        <begin position="69"/>
        <end position="731"/>
    </location>
</feature>
<evidence type="ECO:0000259" key="1">
    <source>
        <dbReference type="Pfam" id="PF04738"/>
    </source>
</evidence>
<name>A0A3S5GXY3_9BACT</name>
<dbReference type="InterPro" id="IPR006827">
    <property type="entry name" value="Lant_deHydtase_N"/>
</dbReference>
<feature type="domain" description="Thiopeptide-type bacteriocin biosynthesis" evidence="2">
    <location>
        <begin position="805"/>
        <end position="1077"/>
    </location>
</feature>
<sequence length="1100" mass="120464">MVDDAKRPSTPIAHTGFFAFRTPLLPCEELFGLSADLKAPRARHDAVALEQALADDRRAIRERLRVIAERPEIREALFVASPSLEERLAHWLEAPDSERGQKVERALLRYVARMSGRPTPFGLFAGCSIGEIAEPSAAGPAAETRLRVSERSTYQRHTRLDMDYVCALTAALAADPDVREVLEYTPNTSLYRVAGRMRYAEGRLEAKVRSYHLVAVEETDYLAATLARAENGARPGVLAAALVEADLDITLEDAAAYVGELIDSQLLVADLPPTVTGPEPIHALVAQLSKLPPAAAVGEAMCATRDALAAMDAAGLGVPPQRYRDIAAALEGLPARPKLPRLFQVDMVKPAPHAALGQNVVDEITRAVDLFRKLSPGRPRDKLATFRQEFESRYEGREVPLVLALDEEMGIGFDKVSGPSADASPLLAGIAFPGDAEERGTPLSARAAFLLQTLAVAIRRGAHEIVLDDEDVKRLEDKEPAELPDSFSVMATLAAASEEAVASGDFRLRISGASGPSGARLLGRFCHADATLRERTLAHLRREEALRPDAIFAEIAHLPEGRVGNILHRPLLREHEIPYLGRSGVTRDKQIPVSDLRVSVRGGRILLRSARLGKEVIPRLSNAHNFASNSLGIYRFLCALQSQEVAGGMGWSWGALDASPFLPRVRHGKLVLSLARWNVGKQPIKVLSEAKGDARYQAAQRLREELGLPRWIEVADGDNTLPIDLDNTLAIDTFVHLIKDRSEVRLEEPFPGEDALLARGPEGHFAHEIVVPFVRVREPSRDQGVAWRASVTQPPARSFATGSEWLYVKLFTGTSTADQVLGEVVEPVVAMAKQSGAIDDWFFLRYGDPEWHVRVRFHGVPARLVGEVLPALNEAAAALLADGRIWRVQLDTYEREVERYGGARGMELSERLFGADSDAVLAIVATLSGDEGSEARWRLALRGMDLLLCDLGMDLPTKKQIMKQIRGSFAGELRANAELEKQLGSKFRKERPSLETILDRANDAESWLAQGLEVLDARSARNAPICAALRAAEAENQLSSPLGDLAASYLHMHANRILASSARAQELVLYDFLHRLYEGQMARAKQKDKPAKEKKSQVAG</sequence>
<dbReference type="AlphaFoldDB" id="A0A3S5GXY3"/>
<dbReference type="InterPro" id="IPR023809">
    <property type="entry name" value="Thiopep_bacteriocin_synth_dom"/>
</dbReference>
<evidence type="ECO:0000259" key="2">
    <source>
        <dbReference type="Pfam" id="PF14028"/>
    </source>
</evidence>